<protein>
    <submittedName>
        <fullName evidence="8">Dihydroorotase (DHOase)</fullName>
        <ecNumber evidence="8">3.5.2.3</ecNumber>
    </submittedName>
</protein>
<dbReference type="AlphaFoldDB" id="B5YA18"/>
<dbReference type="Pfam" id="PF12890">
    <property type="entry name" value="DHOase"/>
    <property type="match status" value="1"/>
</dbReference>
<dbReference type="GO" id="GO:0004151">
    <property type="term" value="F:dihydroorotase activity"/>
    <property type="evidence" value="ECO:0007669"/>
    <property type="project" value="UniProtKB-EC"/>
</dbReference>
<dbReference type="InterPro" id="IPR002195">
    <property type="entry name" value="Dihydroorotase_CS"/>
</dbReference>
<keyword evidence="6" id="KW-0665">Pyrimidine biosynthesis</keyword>
<dbReference type="InterPro" id="IPR032466">
    <property type="entry name" value="Metal_Hydrolase"/>
</dbReference>
<reference evidence="9" key="1">
    <citation type="submission" date="2008-08" db="EMBL/GenBank/DDBJ databases">
        <title>The complete genome sequence of Coprothermobacter proteolyticus strain ATCC 5245 / DSM 5265 / BT.</title>
        <authorList>
            <person name="Dodson R.J."/>
            <person name="Durkin A.S."/>
            <person name="Wu M."/>
            <person name="Eisen J."/>
            <person name="Sutton G."/>
        </authorList>
    </citation>
    <scope>NUCLEOTIDE SEQUENCE [LARGE SCALE GENOMIC DNA]</scope>
    <source>
        <strain evidence="9">ATCC 35245 / DSM 5265 / OCM 4 / BT</strain>
    </source>
</reference>
<evidence type="ECO:0000313" key="8">
    <source>
        <dbReference type="EMBL" id="ACI17965.1"/>
    </source>
</evidence>
<dbReference type="Gene3D" id="3.20.20.140">
    <property type="entry name" value="Metal-dependent hydrolases"/>
    <property type="match status" value="1"/>
</dbReference>
<dbReference type="PROSITE" id="PS00483">
    <property type="entry name" value="DIHYDROOROTASE_2"/>
    <property type="match status" value="1"/>
</dbReference>
<organism evidence="8 9">
    <name type="scientific">Coprothermobacter proteolyticus (strain ATCC 35245 / DSM 5265 / OCM 4 / BT)</name>
    <dbReference type="NCBI Taxonomy" id="309798"/>
    <lineage>
        <taxon>Bacteria</taxon>
        <taxon>Pseudomonadati</taxon>
        <taxon>Coprothermobacterota</taxon>
        <taxon>Coprothermobacteria</taxon>
        <taxon>Coprothermobacterales</taxon>
        <taxon>Coprothermobacteraceae</taxon>
        <taxon>Coprothermobacter</taxon>
    </lineage>
</organism>
<dbReference type="RefSeq" id="WP_012544616.1">
    <property type="nucleotide sequence ID" value="NC_011295.1"/>
</dbReference>
<evidence type="ECO:0000256" key="5">
    <source>
        <dbReference type="ARBA" id="ARBA00022801"/>
    </source>
</evidence>
<evidence type="ECO:0000256" key="3">
    <source>
        <dbReference type="ARBA" id="ARBA00010286"/>
    </source>
</evidence>
<dbReference type="InterPro" id="IPR004722">
    <property type="entry name" value="DHOase"/>
</dbReference>
<dbReference type="InterPro" id="IPR011059">
    <property type="entry name" value="Metal-dep_hydrolase_composite"/>
</dbReference>
<dbReference type="SUPFAM" id="SSF51556">
    <property type="entry name" value="Metallo-dependent hydrolases"/>
    <property type="match status" value="1"/>
</dbReference>
<dbReference type="eggNOG" id="COG0044">
    <property type="taxonomic scope" value="Bacteria"/>
</dbReference>
<dbReference type="GO" id="GO:0005737">
    <property type="term" value="C:cytoplasm"/>
    <property type="evidence" value="ECO:0007669"/>
    <property type="project" value="TreeGrafter"/>
</dbReference>
<dbReference type="CDD" id="cd01317">
    <property type="entry name" value="DHOase_IIa"/>
    <property type="match status" value="1"/>
</dbReference>
<dbReference type="KEGG" id="cpo:COPRO5265_1314"/>
<sequence length="412" mass="45185">MIIKNCTAFVNDEFQKMDLRIENGTIAEIGVNLVGDDEVHDCNGMIVSPAFVDLHTHLRIGQEYKEDPQITVEKAIRGGYCAINVMPNTVPPVNTAPMVEYIKELKKPEGFSIMVTGAITCDGLLAEIENMSEAGAIAISDDGNWTENSFIFYQALKYAKRHDLLVIDHAQDTVLFKSGRIYEGQVSFQTGLKGFPKAAEAHAVYRDGTLNLTVGAKLHITHLSTVMGLDTISFLKHLGSHITADVTPHHLLFDDTAYLEYETKLKANPPFGDDRDRKALIHALRSAEIAAIATDHAPHSEPEKDQEWEDAPYGIASIDTAFEALYEGLVKTNLVPLEILLSALSTRPAQILGMKHGIAVGNNANLVFIKENEPHVISSCMGAKNNPYVGKDSSAKIMGLMLDGTMVYKHAQ</sequence>
<dbReference type="NCBIfam" id="TIGR00857">
    <property type="entry name" value="pyrC_multi"/>
    <property type="match status" value="1"/>
</dbReference>
<dbReference type="InterPro" id="IPR050138">
    <property type="entry name" value="DHOase/Allantoinase_Hydrolase"/>
</dbReference>
<comment type="similarity">
    <text evidence="3">Belongs to the metallo-dependent hydrolases superfamily. DHOase family. Class I DHOase subfamily.</text>
</comment>
<evidence type="ECO:0000256" key="1">
    <source>
        <dbReference type="ARBA" id="ARBA00001947"/>
    </source>
</evidence>
<dbReference type="InterPro" id="IPR024403">
    <property type="entry name" value="DHOase_cat"/>
</dbReference>
<keyword evidence="9" id="KW-1185">Reference proteome</keyword>
<keyword evidence="5 8" id="KW-0378">Hydrolase</keyword>
<dbReference type="EMBL" id="CP001145">
    <property type="protein sequence ID" value="ACI17965.1"/>
    <property type="molecule type" value="Genomic_DNA"/>
</dbReference>
<evidence type="ECO:0000313" key="9">
    <source>
        <dbReference type="Proteomes" id="UP000001732"/>
    </source>
</evidence>
<accession>B5YA18</accession>
<dbReference type="OrthoDB" id="9803027at2"/>
<dbReference type="HOGENOM" id="CLU_015572_1_0_9"/>
<dbReference type="Proteomes" id="UP000001732">
    <property type="component" value="Chromosome"/>
</dbReference>
<evidence type="ECO:0000256" key="4">
    <source>
        <dbReference type="ARBA" id="ARBA00022723"/>
    </source>
</evidence>
<gene>
    <name evidence="8" type="ordered locus">COPRO5265_1314</name>
</gene>
<comment type="function">
    <text evidence="2">Catalyzes the reversible cyclization of carbamoyl aspartate to dihydroorotate.</text>
</comment>
<dbReference type="STRING" id="309798.COPRO5265_1314"/>
<dbReference type="GO" id="GO:0046872">
    <property type="term" value="F:metal ion binding"/>
    <property type="evidence" value="ECO:0007669"/>
    <property type="project" value="UniProtKB-KW"/>
</dbReference>
<comment type="cofactor">
    <cofactor evidence="1">
        <name>Zn(2+)</name>
        <dbReference type="ChEBI" id="CHEBI:29105"/>
    </cofactor>
</comment>
<dbReference type="PANTHER" id="PTHR43668:SF2">
    <property type="entry name" value="ALLANTOINASE"/>
    <property type="match status" value="1"/>
</dbReference>
<name>B5YA18_COPPD</name>
<dbReference type="SUPFAM" id="SSF51338">
    <property type="entry name" value="Composite domain of metallo-dependent hydrolases"/>
    <property type="match status" value="1"/>
</dbReference>
<reference evidence="8 9" key="2">
    <citation type="journal article" date="2014" name="Genome Announc.">
        <title>Complete Genome Sequence of Coprothermobacter proteolyticus DSM 5265.</title>
        <authorList>
            <person name="Alexiev A."/>
            <person name="Coil D.A."/>
            <person name="Badger J.H."/>
            <person name="Enticknap J."/>
            <person name="Ward N."/>
            <person name="Robb F.T."/>
            <person name="Eisen J.A."/>
        </authorList>
    </citation>
    <scope>NUCLEOTIDE SEQUENCE [LARGE SCALE GENOMIC DNA]</scope>
    <source>
        <strain evidence="9">ATCC 35245 / DSM 5265 / OCM 4 / BT</strain>
    </source>
</reference>
<dbReference type="GO" id="GO:0006221">
    <property type="term" value="P:pyrimidine nucleotide biosynthetic process"/>
    <property type="evidence" value="ECO:0007669"/>
    <property type="project" value="UniProtKB-KW"/>
</dbReference>
<dbReference type="EC" id="3.5.2.3" evidence="8"/>
<evidence type="ECO:0000259" key="7">
    <source>
        <dbReference type="Pfam" id="PF12890"/>
    </source>
</evidence>
<evidence type="ECO:0000256" key="2">
    <source>
        <dbReference type="ARBA" id="ARBA00002368"/>
    </source>
</evidence>
<dbReference type="GO" id="GO:0006145">
    <property type="term" value="P:purine nucleobase catabolic process"/>
    <property type="evidence" value="ECO:0007669"/>
    <property type="project" value="TreeGrafter"/>
</dbReference>
<dbReference type="PANTHER" id="PTHR43668">
    <property type="entry name" value="ALLANTOINASE"/>
    <property type="match status" value="1"/>
</dbReference>
<evidence type="ECO:0000256" key="6">
    <source>
        <dbReference type="ARBA" id="ARBA00022975"/>
    </source>
</evidence>
<dbReference type="Gene3D" id="2.30.40.10">
    <property type="entry name" value="Urease, subunit C, domain 1"/>
    <property type="match status" value="1"/>
</dbReference>
<dbReference type="GO" id="GO:0004038">
    <property type="term" value="F:allantoinase activity"/>
    <property type="evidence" value="ECO:0007669"/>
    <property type="project" value="TreeGrafter"/>
</dbReference>
<feature type="domain" description="Dihydroorotase catalytic" evidence="7">
    <location>
        <begin position="45"/>
        <end position="225"/>
    </location>
</feature>
<keyword evidence="4" id="KW-0479">Metal-binding</keyword>
<proteinExistence type="inferred from homology"/>